<feature type="compositionally biased region" description="Basic and acidic residues" evidence="1">
    <location>
        <begin position="710"/>
        <end position="728"/>
    </location>
</feature>
<keyword evidence="3" id="KW-1185">Reference proteome</keyword>
<evidence type="ECO:0000313" key="3">
    <source>
        <dbReference type="Proteomes" id="UP000799428"/>
    </source>
</evidence>
<feature type="compositionally biased region" description="Polar residues" evidence="1">
    <location>
        <begin position="825"/>
        <end position="835"/>
    </location>
</feature>
<dbReference type="OrthoDB" id="5423516at2759"/>
<name>A0A6G1JXP3_9PLEO</name>
<dbReference type="AlphaFoldDB" id="A0A6G1JXP3"/>
<proteinExistence type="predicted"/>
<feature type="compositionally biased region" description="Basic and acidic residues" evidence="1">
    <location>
        <begin position="238"/>
        <end position="250"/>
    </location>
</feature>
<evidence type="ECO:0000313" key="2">
    <source>
        <dbReference type="EMBL" id="KAF2705379.1"/>
    </source>
</evidence>
<feature type="compositionally biased region" description="Low complexity" evidence="1">
    <location>
        <begin position="360"/>
        <end position="375"/>
    </location>
</feature>
<feature type="region of interest" description="Disordered" evidence="1">
    <location>
        <begin position="193"/>
        <end position="297"/>
    </location>
</feature>
<feature type="compositionally biased region" description="Low complexity" evidence="1">
    <location>
        <begin position="805"/>
        <end position="819"/>
    </location>
</feature>
<dbReference type="EMBL" id="MU005779">
    <property type="protein sequence ID" value="KAF2705379.1"/>
    <property type="molecule type" value="Genomic_DNA"/>
</dbReference>
<feature type="compositionally biased region" description="Gly residues" evidence="1">
    <location>
        <begin position="1070"/>
        <end position="1083"/>
    </location>
</feature>
<reference evidence="2" key="1">
    <citation type="journal article" date="2020" name="Stud. Mycol.">
        <title>101 Dothideomycetes genomes: a test case for predicting lifestyles and emergence of pathogens.</title>
        <authorList>
            <person name="Haridas S."/>
            <person name="Albert R."/>
            <person name="Binder M."/>
            <person name="Bloem J."/>
            <person name="Labutti K."/>
            <person name="Salamov A."/>
            <person name="Andreopoulos B."/>
            <person name="Baker S."/>
            <person name="Barry K."/>
            <person name="Bills G."/>
            <person name="Bluhm B."/>
            <person name="Cannon C."/>
            <person name="Castanera R."/>
            <person name="Culley D."/>
            <person name="Daum C."/>
            <person name="Ezra D."/>
            <person name="Gonzalez J."/>
            <person name="Henrissat B."/>
            <person name="Kuo A."/>
            <person name="Liang C."/>
            <person name="Lipzen A."/>
            <person name="Lutzoni F."/>
            <person name="Magnuson J."/>
            <person name="Mondo S."/>
            <person name="Nolan M."/>
            <person name="Ohm R."/>
            <person name="Pangilinan J."/>
            <person name="Park H.-J."/>
            <person name="Ramirez L."/>
            <person name="Alfaro M."/>
            <person name="Sun H."/>
            <person name="Tritt A."/>
            <person name="Yoshinaga Y."/>
            <person name="Zwiers L.-H."/>
            <person name="Turgeon B."/>
            <person name="Goodwin S."/>
            <person name="Spatafora J."/>
            <person name="Crous P."/>
            <person name="Grigoriev I."/>
        </authorList>
    </citation>
    <scope>NUCLEOTIDE SEQUENCE</scope>
    <source>
        <strain evidence="2">CBS 279.74</strain>
    </source>
</reference>
<feature type="compositionally biased region" description="Basic and acidic residues" evidence="1">
    <location>
        <begin position="1039"/>
        <end position="1059"/>
    </location>
</feature>
<protein>
    <submittedName>
        <fullName evidence="2">Uncharacterized protein</fullName>
    </submittedName>
</protein>
<feature type="region of interest" description="Disordered" evidence="1">
    <location>
        <begin position="1024"/>
        <end position="1117"/>
    </location>
</feature>
<feature type="region of interest" description="Disordered" evidence="1">
    <location>
        <begin position="616"/>
        <end position="851"/>
    </location>
</feature>
<feature type="compositionally biased region" description="Basic and acidic residues" evidence="1">
    <location>
        <begin position="331"/>
        <end position="351"/>
    </location>
</feature>
<feature type="compositionally biased region" description="Low complexity" evidence="1">
    <location>
        <begin position="210"/>
        <end position="219"/>
    </location>
</feature>
<feature type="region of interest" description="Disordered" evidence="1">
    <location>
        <begin position="331"/>
        <end position="399"/>
    </location>
</feature>
<sequence>MPSLKGLTCSIEPAHTKEPLQEYGTIYNDGFVETFVAVPSDPKPFTVHLKSTQYIASGLAMYVFIDGVYQCNRNRQGLKSCNPPDTRRSLVDFRVRQKEEKRHDGTTIARDWMFEKLQIAAADGAPKLCSPDILDNIGCIEVVVLRCEGFRTPAIPKPPSFGYDGANDFRGHHFGLDGQVRDWYADDDAQRATERFVRSQQQQQRERRSSGQSRGSQSQMPSGPKSVRSHATHSYMNARDDSPSIVERLHARTRPRHSRPVSPGYTGRKSLPPGGFSYGHGPVPHASKTKAEAEPFRHHTTGIVATDTDKPIMDPILLQELIDKTVRLQLERERQKGTPPQFHERSSRPEIPRQLPPGAWPSSPGGAPEEQQQQHPQPPRQSRKESTVTWGDTPTPTRLNIVNWNISNTQGDNVSDAWETSSWGTNDNHNIGRPRRVSNPSRIVAPPPAPNSPPLDLSWENIKTISGDSSDRWSTPSNAVMVPRPEVIGEVETPWSVKGVPVAQGGVPHPAINLQTPAWNLPTAGSSSGPTHNVGWSGMPVEGIVPSTSGTWGTVAPTNAIPPQNVAAEWQQPVEAIPPAPAWGCGVPHMALKPNGHVPNPPPPYGMPCADFMRIGSGDIPSDIQSNASSPWGVPKKVDNPPNWGVASKEQASSEPGSWGNDNATVKNNASNGWSHSEQKENRSAWGGDDANNNGAATDWKNDSWGGSKSDNKANDDEKEKEKEHDSKSQGQGSNAWGSDEWNKPDNDASKDQKNDASGDVVDSSWDTNNDASRQNDTSGGGGAWDKDANAWAQGAEQKNGTSGGANTWNINNNNNTGGVKPKSNDQPQDNTQGGDTAHPAASVAVSAKHSIDTCRSSRYKRLRNTSSTGVNKAWKFPPEPPKNKFWPIPEECSSETPDGGGMTTAWKVREEALLEVPKDKAEEKMVEHQVRAGKGTEYTHIVGRPKYIDDFDTPASLAAPWRYGVFRFKYRSRAILQSILGHDDVPDSPSTSPSLEAQFKALEKVFPGLTPEEIMKKMVEMTKQGGSSAKAPTLVSKWVDDQQTRSKEASLNGKKSEGKAPSVQAGEQTRGGGDAGWGGWGGAASDTKGGDKGWDSNGQGGRAWADETGVSQNVQW</sequence>
<organism evidence="2 3">
    <name type="scientific">Pleomassaria siparia CBS 279.74</name>
    <dbReference type="NCBI Taxonomy" id="1314801"/>
    <lineage>
        <taxon>Eukaryota</taxon>
        <taxon>Fungi</taxon>
        <taxon>Dikarya</taxon>
        <taxon>Ascomycota</taxon>
        <taxon>Pezizomycotina</taxon>
        <taxon>Dothideomycetes</taxon>
        <taxon>Pleosporomycetidae</taxon>
        <taxon>Pleosporales</taxon>
        <taxon>Pleomassariaceae</taxon>
        <taxon>Pleomassaria</taxon>
    </lineage>
</organism>
<feature type="compositionally biased region" description="Polar residues" evidence="1">
    <location>
        <begin position="387"/>
        <end position="399"/>
    </location>
</feature>
<feature type="compositionally biased region" description="Polar residues" evidence="1">
    <location>
        <begin position="765"/>
        <end position="778"/>
    </location>
</feature>
<evidence type="ECO:0000256" key="1">
    <source>
        <dbReference type="SAM" id="MobiDB-lite"/>
    </source>
</evidence>
<feature type="compositionally biased region" description="Basic and acidic residues" evidence="1">
    <location>
        <begin position="741"/>
        <end position="757"/>
    </location>
</feature>
<feature type="region of interest" description="Disordered" evidence="1">
    <location>
        <begin position="422"/>
        <end position="441"/>
    </location>
</feature>
<gene>
    <name evidence="2" type="ORF">K504DRAFT_494267</name>
</gene>
<dbReference type="Proteomes" id="UP000799428">
    <property type="component" value="Unassembled WGS sequence"/>
</dbReference>
<accession>A0A6G1JXP3</accession>
<feature type="compositionally biased region" description="Polar residues" evidence="1">
    <location>
        <begin position="650"/>
        <end position="676"/>
    </location>
</feature>